<keyword evidence="4 9" id="KW-0479">Metal-binding</keyword>
<evidence type="ECO:0000256" key="10">
    <source>
        <dbReference type="SAM" id="MobiDB-lite"/>
    </source>
</evidence>
<comment type="similarity">
    <text evidence="9">Belongs to the COQ7 family.</text>
</comment>
<feature type="binding site" evidence="9">
    <location>
        <position position="175"/>
    </location>
    <ligand>
        <name>Fe cation</name>
        <dbReference type="ChEBI" id="CHEBI:24875"/>
        <label>1</label>
    </ligand>
</feature>
<dbReference type="RefSeq" id="WP_018947528.1">
    <property type="nucleotide sequence ID" value="NZ_MUZR01000055.1"/>
</dbReference>
<comment type="cofactor">
    <cofactor evidence="9">
        <name>Fe cation</name>
        <dbReference type="ChEBI" id="CHEBI:24875"/>
    </cofactor>
    <text evidence="9">Binds 2 iron ions per subunit.</text>
</comment>
<feature type="binding site" evidence="9">
    <location>
        <position position="175"/>
    </location>
    <ligand>
        <name>Fe cation</name>
        <dbReference type="ChEBI" id="CHEBI:24875"/>
        <label>2</label>
    </ligand>
</feature>
<dbReference type="STRING" id="252474.B1A74_11865"/>
<evidence type="ECO:0000256" key="2">
    <source>
        <dbReference type="ARBA" id="ARBA00022475"/>
    </source>
</evidence>
<dbReference type="PANTHER" id="PTHR11237">
    <property type="entry name" value="COENZYME Q10 BIOSYNTHESIS PROTEIN 7"/>
    <property type="match status" value="1"/>
</dbReference>
<comment type="subcellular location">
    <subcellularLocation>
        <location evidence="9">Cell membrane</location>
        <topology evidence="9">Peripheral membrane protein</topology>
    </subcellularLocation>
</comment>
<dbReference type="GO" id="GO:0005886">
    <property type="term" value="C:plasma membrane"/>
    <property type="evidence" value="ECO:0007669"/>
    <property type="project" value="UniProtKB-SubCell"/>
</dbReference>
<proteinExistence type="inferred from homology"/>
<comment type="function">
    <text evidence="9">Catalyzes the hydroxylation of 2-nonaprenyl-3-methyl-6-methoxy-1,4-benzoquinol during ubiquinone biosynthesis.</text>
</comment>
<dbReference type="Gene3D" id="1.20.1260.10">
    <property type="match status" value="1"/>
</dbReference>
<dbReference type="PANTHER" id="PTHR11237:SF4">
    <property type="entry name" value="5-DEMETHOXYUBIQUINONE HYDROXYLASE, MITOCHONDRIAL"/>
    <property type="match status" value="1"/>
</dbReference>
<comment type="caution">
    <text evidence="11">The sequence shown here is derived from an EMBL/GenBank/DDBJ whole genome shotgun (WGS) entry which is preliminary data.</text>
</comment>
<reference evidence="11 12" key="1">
    <citation type="submission" date="2017-02" db="EMBL/GenBank/DDBJ databases">
        <title>Genomic diversity within the haloalkaliphilic genus Thioalkalivibrio.</title>
        <authorList>
            <person name="Ahn A.-C."/>
            <person name="Meier-Kolthoff J."/>
            <person name="Overmars L."/>
            <person name="Richter M."/>
            <person name="Woyke T."/>
            <person name="Sorokin D.Y."/>
            <person name="Muyzer G."/>
        </authorList>
    </citation>
    <scope>NUCLEOTIDE SEQUENCE [LARGE SCALE GENOMIC DNA]</scope>
    <source>
        <strain evidence="11 12">HL17</strain>
    </source>
</reference>
<dbReference type="EMBL" id="MUZR01000055">
    <property type="protein sequence ID" value="OOC09245.1"/>
    <property type="molecule type" value="Genomic_DNA"/>
</dbReference>
<organism evidence="11 12">
    <name type="scientific">Thioalkalivibrio halophilus</name>
    <dbReference type="NCBI Taxonomy" id="252474"/>
    <lineage>
        <taxon>Bacteria</taxon>
        <taxon>Pseudomonadati</taxon>
        <taxon>Pseudomonadota</taxon>
        <taxon>Gammaproteobacteria</taxon>
        <taxon>Chromatiales</taxon>
        <taxon>Ectothiorhodospiraceae</taxon>
        <taxon>Thioalkalivibrio</taxon>
    </lineage>
</organism>
<keyword evidence="5 9" id="KW-0560">Oxidoreductase</keyword>
<comment type="catalytic activity">
    <reaction evidence="9">
        <text>a 5-methoxy-2-methyl-3-(all-trans-polyprenyl)benzene-1,4-diol + AH2 + O2 = a 3-demethylubiquinol + A + H2O</text>
        <dbReference type="Rhea" id="RHEA:50908"/>
        <dbReference type="Rhea" id="RHEA-COMP:10859"/>
        <dbReference type="Rhea" id="RHEA-COMP:10914"/>
        <dbReference type="ChEBI" id="CHEBI:13193"/>
        <dbReference type="ChEBI" id="CHEBI:15377"/>
        <dbReference type="ChEBI" id="CHEBI:15379"/>
        <dbReference type="ChEBI" id="CHEBI:17499"/>
        <dbReference type="ChEBI" id="CHEBI:84167"/>
        <dbReference type="ChEBI" id="CHEBI:84422"/>
        <dbReference type="EC" id="1.14.99.60"/>
    </reaction>
</comment>
<dbReference type="NCBIfam" id="NF033656">
    <property type="entry name" value="DMQ_monoox_COQ7"/>
    <property type="match status" value="1"/>
</dbReference>
<evidence type="ECO:0000313" key="12">
    <source>
        <dbReference type="Proteomes" id="UP000189177"/>
    </source>
</evidence>
<feature type="binding site" evidence="9">
    <location>
        <position position="178"/>
    </location>
    <ligand>
        <name>Fe cation</name>
        <dbReference type="ChEBI" id="CHEBI:24875"/>
        <label>2</label>
    </ligand>
</feature>
<dbReference type="InterPro" id="IPR009078">
    <property type="entry name" value="Ferritin-like_SF"/>
</dbReference>
<dbReference type="GO" id="GO:0046872">
    <property type="term" value="F:metal ion binding"/>
    <property type="evidence" value="ECO:0007669"/>
    <property type="project" value="UniProtKB-KW"/>
</dbReference>
<evidence type="ECO:0000256" key="7">
    <source>
        <dbReference type="ARBA" id="ARBA00023033"/>
    </source>
</evidence>
<dbReference type="UniPathway" id="UPA00232"/>
<dbReference type="InterPro" id="IPR047809">
    <property type="entry name" value="COQ7_proteobact"/>
</dbReference>
<dbReference type="CDD" id="cd01042">
    <property type="entry name" value="DMQH"/>
    <property type="match status" value="1"/>
</dbReference>
<evidence type="ECO:0000256" key="6">
    <source>
        <dbReference type="ARBA" id="ARBA00023004"/>
    </source>
</evidence>
<evidence type="ECO:0000256" key="3">
    <source>
        <dbReference type="ARBA" id="ARBA00022688"/>
    </source>
</evidence>
<evidence type="ECO:0000256" key="1">
    <source>
        <dbReference type="ARBA" id="ARBA00004749"/>
    </source>
</evidence>
<dbReference type="EC" id="1.14.99.60" evidence="9"/>
<dbReference type="GO" id="GO:0008682">
    <property type="term" value="F:3-demethoxyubiquinol 3-hydroxylase activity"/>
    <property type="evidence" value="ECO:0007669"/>
    <property type="project" value="UniProtKB-EC"/>
</dbReference>
<dbReference type="HAMAP" id="MF_01658">
    <property type="entry name" value="COQ7"/>
    <property type="match status" value="1"/>
</dbReference>
<name>A0A1V2ZVZ9_9GAMM</name>
<dbReference type="Proteomes" id="UP000189177">
    <property type="component" value="Unassembled WGS sequence"/>
</dbReference>
<dbReference type="Pfam" id="PF03232">
    <property type="entry name" value="COQ7"/>
    <property type="match status" value="1"/>
</dbReference>
<dbReference type="InterPro" id="IPR011566">
    <property type="entry name" value="Ubq_synth_Coq7"/>
</dbReference>
<feature type="binding site" evidence="9">
    <location>
        <position position="94"/>
    </location>
    <ligand>
        <name>Fe cation</name>
        <dbReference type="ChEBI" id="CHEBI:24875"/>
        <label>1</label>
    </ligand>
</feature>
<keyword evidence="6 9" id="KW-0408">Iron</keyword>
<evidence type="ECO:0000256" key="5">
    <source>
        <dbReference type="ARBA" id="ARBA00023002"/>
    </source>
</evidence>
<sequence length="213" mass="23653">MRRLSPLDHLITQADALVKVVSGHARSTGRPSPGGDEPGPMLDDHDRQETGRLMRVNHAGEVAAQGLYQGQMLTARTPAIRAQLDQAAREEGDHLHWCARRVHEMGMHTSLLTPFWYVSSLGVGALAGLSGDRYSLGFVDETERQVEQHLDRHLDRLPPSDTVSARILEQMKQEEVEHGAKAMAMGGRTLPWPVRSVLMPLTSKIMTHTAYRI</sequence>
<feature type="binding site" evidence="9">
    <location>
        <position position="61"/>
    </location>
    <ligand>
        <name>Fe cation</name>
        <dbReference type="ChEBI" id="CHEBI:24875"/>
        <label>1</label>
    </ligand>
</feature>
<dbReference type="GO" id="GO:0006744">
    <property type="term" value="P:ubiquinone biosynthetic process"/>
    <property type="evidence" value="ECO:0007669"/>
    <property type="project" value="UniProtKB-UniRule"/>
</dbReference>
<dbReference type="OrthoDB" id="5192789at2"/>
<feature type="binding site" evidence="9">
    <location>
        <position position="91"/>
    </location>
    <ligand>
        <name>Fe cation</name>
        <dbReference type="ChEBI" id="CHEBI:24875"/>
        <label>1</label>
    </ligand>
</feature>
<evidence type="ECO:0000256" key="4">
    <source>
        <dbReference type="ARBA" id="ARBA00022723"/>
    </source>
</evidence>
<keyword evidence="12" id="KW-1185">Reference proteome</keyword>
<keyword evidence="8 9" id="KW-0472">Membrane</keyword>
<dbReference type="InterPro" id="IPR012347">
    <property type="entry name" value="Ferritin-like"/>
</dbReference>
<evidence type="ECO:0000256" key="9">
    <source>
        <dbReference type="HAMAP-Rule" id="MF_01658"/>
    </source>
</evidence>
<protein>
    <recommendedName>
        <fullName evidence="9">3-demethoxyubiquinol 3-hydroxylase</fullName>
        <shortName evidence="9">DMQ hydroxylase</shortName>
        <ecNumber evidence="9">1.14.99.60</ecNumber>
    </recommendedName>
    <alternativeName>
        <fullName evidence="9">2-nonaprenyl-3-methyl-6-methoxy-1,4-benzoquinol hydroxylase</fullName>
    </alternativeName>
</protein>
<feature type="binding site" evidence="9">
    <location>
        <position position="91"/>
    </location>
    <ligand>
        <name>Fe cation</name>
        <dbReference type="ChEBI" id="CHEBI:24875"/>
        <label>2</label>
    </ligand>
</feature>
<keyword evidence="11" id="KW-0830">Ubiquinone</keyword>
<gene>
    <name evidence="9" type="primary">coq7</name>
    <name evidence="11" type="ORF">B1A74_11865</name>
</gene>
<feature type="binding site" evidence="9">
    <location>
        <position position="143"/>
    </location>
    <ligand>
        <name>Fe cation</name>
        <dbReference type="ChEBI" id="CHEBI:24875"/>
        <label>2</label>
    </ligand>
</feature>
<dbReference type="AlphaFoldDB" id="A0A1V2ZVZ9"/>
<accession>A0A1V2ZVZ9</accession>
<keyword evidence="7 9" id="KW-0503">Monooxygenase</keyword>
<keyword evidence="3 9" id="KW-0831">Ubiquinone biosynthesis</keyword>
<comment type="pathway">
    <text evidence="1 9">Cofactor biosynthesis; ubiquinone biosynthesis.</text>
</comment>
<evidence type="ECO:0000313" key="11">
    <source>
        <dbReference type="EMBL" id="OOC09245.1"/>
    </source>
</evidence>
<keyword evidence="2 9" id="KW-1003">Cell membrane</keyword>
<dbReference type="SUPFAM" id="SSF47240">
    <property type="entry name" value="Ferritin-like"/>
    <property type="match status" value="1"/>
</dbReference>
<evidence type="ECO:0000256" key="8">
    <source>
        <dbReference type="ARBA" id="ARBA00023136"/>
    </source>
</evidence>
<feature type="region of interest" description="Disordered" evidence="10">
    <location>
        <begin position="23"/>
        <end position="46"/>
    </location>
</feature>